<dbReference type="Pfam" id="PF00528">
    <property type="entry name" value="BPD_transp_1"/>
    <property type="match status" value="1"/>
</dbReference>
<dbReference type="SUPFAM" id="SSF161098">
    <property type="entry name" value="MetI-like"/>
    <property type="match status" value="1"/>
</dbReference>
<sequence length="267" mass="28825">MQFDWVFFWNSLLRPSAAFLDGLILTIAISVIAMVLATVVGLAIALMRRSRVAAVRWCAGLYIWVIRGTPLLVQLVIIYTGLAAIGLYQFHDVSLLGLSVKAAVQAAILGLMINESAYIAEIIRAGLDSVPKGQFEAAASLGMTPAKLMRFIIGPQSLRVMVPPMGNSFNGMMKTTSVLSVIGVSEMFLVTQSISSATFHTFEIFIVAAIYYLALTTVWTFIQAGIENRLTRQLGIAARVPITQRLLGTRRGAAVGPTATPTLQPHG</sequence>
<comment type="caution">
    <text evidence="10">The sequence shown here is derived from an EMBL/GenBank/DDBJ whole genome shotgun (WGS) entry which is preliminary data.</text>
</comment>
<gene>
    <name evidence="10" type="ORF">H7J73_00255</name>
</gene>
<name>A0ABT3C4S2_9MYCO</name>
<keyword evidence="3" id="KW-1003">Cell membrane</keyword>
<dbReference type="InterPro" id="IPR043429">
    <property type="entry name" value="ArtM/GltK/GlnP/TcyL/YhdX-like"/>
</dbReference>
<feature type="transmembrane region" description="Helical" evidence="8">
    <location>
        <begin position="178"/>
        <end position="198"/>
    </location>
</feature>
<evidence type="ECO:0000313" key="10">
    <source>
        <dbReference type="EMBL" id="MCV7224478.1"/>
    </source>
</evidence>
<feature type="transmembrane region" description="Helical" evidence="8">
    <location>
        <begin position="23"/>
        <end position="47"/>
    </location>
</feature>
<dbReference type="RefSeq" id="WP_264065209.1">
    <property type="nucleotide sequence ID" value="NZ_JACKTY010000004.1"/>
</dbReference>
<keyword evidence="2 8" id="KW-0813">Transport</keyword>
<organism evidence="10 11">
    <name type="scientific">Mycolicibacterium komossense</name>
    <dbReference type="NCBI Taxonomy" id="1779"/>
    <lineage>
        <taxon>Bacteria</taxon>
        <taxon>Bacillati</taxon>
        <taxon>Actinomycetota</taxon>
        <taxon>Actinomycetes</taxon>
        <taxon>Mycobacteriales</taxon>
        <taxon>Mycobacteriaceae</taxon>
        <taxon>Mycolicibacterium</taxon>
    </lineage>
</organism>
<proteinExistence type="inferred from homology"/>
<accession>A0ABT3C4S2</accession>
<feature type="domain" description="ABC transmembrane type-1" evidence="9">
    <location>
        <begin position="23"/>
        <end position="223"/>
    </location>
</feature>
<feature type="transmembrane region" description="Helical" evidence="8">
    <location>
        <begin position="204"/>
        <end position="222"/>
    </location>
</feature>
<evidence type="ECO:0000256" key="6">
    <source>
        <dbReference type="ARBA" id="ARBA00022989"/>
    </source>
</evidence>
<comment type="similarity">
    <text evidence="8">Belongs to the binding-protein-dependent transport system permease family.</text>
</comment>
<evidence type="ECO:0000256" key="4">
    <source>
        <dbReference type="ARBA" id="ARBA00022692"/>
    </source>
</evidence>
<dbReference type="Proteomes" id="UP001526201">
    <property type="component" value="Unassembled WGS sequence"/>
</dbReference>
<dbReference type="InterPro" id="IPR010065">
    <property type="entry name" value="AA_ABC_transptr_permease_3TM"/>
</dbReference>
<dbReference type="NCBIfam" id="TIGR01726">
    <property type="entry name" value="HEQRo_perm_3TM"/>
    <property type="match status" value="1"/>
</dbReference>
<keyword evidence="5" id="KW-0029">Amino-acid transport</keyword>
<keyword evidence="6 8" id="KW-1133">Transmembrane helix</keyword>
<feature type="transmembrane region" description="Helical" evidence="8">
    <location>
        <begin position="93"/>
        <end position="114"/>
    </location>
</feature>
<dbReference type="Gene3D" id="1.10.3720.10">
    <property type="entry name" value="MetI-like"/>
    <property type="match status" value="1"/>
</dbReference>
<comment type="subcellular location">
    <subcellularLocation>
        <location evidence="1 8">Cell membrane</location>
        <topology evidence="1 8">Multi-pass membrane protein</topology>
    </subcellularLocation>
</comment>
<dbReference type="EMBL" id="JACKTY010000004">
    <property type="protein sequence ID" value="MCV7224478.1"/>
    <property type="molecule type" value="Genomic_DNA"/>
</dbReference>
<feature type="transmembrane region" description="Helical" evidence="8">
    <location>
        <begin position="59"/>
        <end position="87"/>
    </location>
</feature>
<dbReference type="PANTHER" id="PTHR30614">
    <property type="entry name" value="MEMBRANE COMPONENT OF AMINO ACID ABC TRANSPORTER"/>
    <property type="match status" value="1"/>
</dbReference>
<dbReference type="InterPro" id="IPR035906">
    <property type="entry name" value="MetI-like_sf"/>
</dbReference>
<keyword evidence="11" id="KW-1185">Reference proteome</keyword>
<dbReference type="PROSITE" id="PS50928">
    <property type="entry name" value="ABC_TM1"/>
    <property type="match status" value="1"/>
</dbReference>
<evidence type="ECO:0000256" key="1">
    <source>
        <dbReference type="ARBA" id="ARBA00004651"/>
    </source>
</evidence>
<evidence type="ECO:0000313" key="11">
    <source>
        <dbReference type="Proteomes" id="UP001526201"/>
    </source>
</evidence>
<keyword evidence="4 8" id="KW-0812">Transmembrane</keyword>
<evidence type="ECO:0000256" key="2">
    <source>
        <dbReference type="ARBA" id="ARBA00022448"/>
    </source>
</evidence>
<dbReference type="PANTHER" id="PTHR30614:SF0">
    <property type="entry name" value="L-CYSTINE TRANSPORT SYSTEM PERMEASE PROTEIN TCYL"/>
    <property type="match status" value="1"/>
</dbReference>
<evidence type="ECO:0000256" key="5">
    <source>
        <dbReference type="ARBA" id="ARBA00022970"/>
    </source>
</evidence>
<reference evidence="10 11" key="1">
    <citation type="journal article" date="2022" name="BMC Genomics">
        <title>Comparative genome analysis of mycobacteria focusing on tRNA and non-coding RNA.</title>
        <authorList>
            <person name="Behra P.R.K."/>
            <person name="Pettersson B.M.F."/>
            <person name="Ramesh M."/>
            <person name="Das S."/>
            <person name="Dasgupta S."/>
            <person name="Kirsebom L.A."/>
        </authorList>
    </citation>
    <scope>NUCLEOTIDE SEQUENCE [LARGE SCALE GENOMIC DNA]</scope>
    <source>
        <strain evidence="10 11">DSM 44078</strain>
    </source>
</reference>
<keyword evidence="7 8" id="KW-0472">Membrane</keyword>
<evidence type="ECO:0000256" key="7">
    <source>
        <dbReference type="ARBA" id="ARBA00023136"/>
    </source>
</evidence>
<protein>
    <submittedName>
        <fullName evidence="10">Amino acid ABC transporter permease</fullName>
    </submittedName>
</protein>
<dbReference type="CDD" id="cd06261">
    <property type="entry name" value="TM_PBP2"/>
    <property type="match status" value="1"/>
</dbReference>
<evidence type="ECO:0000259" key="9">
    <source>
        <dbReference type="PROSITE" id="PS50928"/>
    </source>
</evidence>
<evidence type="ECO:0000256" key="8">
    <source>
        <dbReference type="RuleBase" id="RU363032"/>
    </source>
</evidence>
<evidence type="ECO:0000256" key="3">
    <source>
        <dbReference type="ARBA" id="ARBA00022475"/>
    </source>
</evidence>
<dbReference type="InterPro" id="IPR000515">
    <property type="entry name" value="MetI-like"/>
</dbReference>